<sequence length="121" mass="13488">MSVKGKKALGTVVECVETSEEASALLTNDFESLSPPTHPALHVNALTNEVSANVARKHQRVADDDGGIFRRKRWNGNVGRSATIGGSRLNLISFFTFSSNRRDLKNKRLVYERSDQRKVYP</sequence>
<name>A0A0M3IT71_ASCLU</name>
<protein>
    <submittedName>
        <fullName evidence="2">Uncharacterized protein</fullName>
    </submittedName>
</protein>
<keyword evidence="1" id="KW-1185">Reference proteome</keyword>
<accession>A0A0M3IT71</accession>
<dbReference type="WBParaSite" id="ALUE_0002194901-mRNA-1">
    <property type="protein sequence ID" value="ALUE_0002194901-mRNA-1"/>
    <property type="gene ID" value="ALUE_0002194901"/>
</dbReference>
<proteinExistence type="predicted"/>
<organism evidence="1 2">
    <name type="scientific">Ascaris lumbricoides</name>
    <name type="common">Giant roundworm</name>
    <dbReference type="NCBI Taxonomy" id="6252"/>
    <lineage>
        <taxon>Eukaryota</taxon>
        <taxon>Metazoa</taxon>
        <taxon>Ecdysozoa</taxon>
        <taxon>Nematoda</taxon>
        <taxon>Chromadorea</taxon>
        <taxon>Rhabditida</taxon>
        <taxon>Spirurina</taxon>
        <taxon>Ascaridomorpha</taxon>
        <taxon>Ascaridoidea</taxon>
        <taxon>Ascarididae</taxon>
        <taxon>Ascaris</taxon>
    </lineage>
</organism>
<evidence type="ECO:0000313" key="1">
    <source>
        <dbReference type="Proteomes" id="UP000036681"/>
    </source>
</evidence>
<reference evidence="2" key="1">
    <citation type="submission" date="2017-02" db="UniProtKB">
        <authorList>
            <consortium name="WormBaseParasite"/>
        </authorList>
    </citation>
    <scope>IDENTIFICATION</scope>
</reference>
<dbReference type="AlphaFoldDB" id="A0A0M3IT71"/>
<evidence type="ECO:0000313" key="2">
    <source>
        <dbReference type="WBParaSite" id="ALUE_0002194901-mRNA-1"/>
    </source>
</evidence>
<dbReference type="Proteomes" id="UP000036681">
    <property type="component" value="Unplaced"/>
</dbReference>